<sequence length="213" mass="22770">MVSTRLVATAVLATAQVVYSHFALTHPSWRGDSLNNDSYSQWNYPCAGVEYGAGNVTDWPLDGGEIQLELHHAWTYVFVNLGLGRNTTNFNISLTPEFLNVTGKGTLCQKMPVPVPVANGTLASLQVVTVGDKGSALYNCADIRLLQGAKTLENCVNEGVSVTTIREQRNDTAGNRQGGQEGANRNLASSASAGLYTVALWTAFASICLGLIF</sequence>
<evidence type="ECO:0000256" key="7">
    <source>
        <dbReference type="ARBA" id="ARBA00023288"/>
    </source>
</evidence>
<dbReference type="CDD" id="cd21176">
    <property type="entry name" value="LPMO_auxiliary-like"/>
    <property type="match status" value="1"/>
</dbReference>
<reference evidence="11 12" key="1">
    <citation type="journal article" date="2015" name="BMC Genomics">
        <title>Gene expression during zombie ant biting behavior reflects the complexity underlying fungal parasitic behavioral manipulation.</title>
        <authorList>
            <person name="de Bekker C."/>
            <person name="Ohm R.A."/>
            <person name="Loreto R.G."/>
            <person name="Sebastian A."/>
            <person name="Albert I."/>
            <person name="Merrow M."/>
            <person name="Brachmann A."/>
            <person name="Hughes D.P."/>
        </authorList>
    </citation>
    <scope>NUCLEOTIDE SEQUENCE [LARGE SCALE GENOMIC DNA]</scope>
    <source>
        <strain evidence="11 12">SC16a</strain>
    </source>
</reference>
<evidence type="ECO:0000256" key="1">
    <source>
        <dbReference type="ARBA" id="ARBA00004609"/>
    </source>
</evidence>
<name>A0A2A9PKE7_OPHUN</name>
<accession>A0A2A9PKE7</accession>
<keyword evidence="5" id="KW-0472">Membrane</keyword>
<keyword evidence="12" id="KW-1185">Reference proteome</keyword>
<dbReference type="PANTHER" id="PTHR34992">
    <property type="entry name" value="HYPHAL ANASTAMOSIS-7 PROTEIN"/>
    <property type="match status" value="1"/>
</dbReference>
<organism evidence="11 12">
    <name type="scientific">Ophiocordyceps unilateralis</name>
    <name type="common">Zombie-ant fungus</name>
    <name type="synonym">Torrubia unilateralis</name>
    <dbReference type="NCBI Taxonomy" id="268505"/>
    <lineage>
        <taxon>Eukaryota</taxon>
        <taxon>Fungi</taxon>
        <taxon>Dikarya</taxon>
        <taxon>Ascomycota</taxon>
        <taxon>Pezizomycotina</taxon>
        <taxon>Sordariomycetes</taxon>
        <taxon>Hypocreomycetidae</taxon>
        <taxon>Hypocreales</taxon>
        <taxon>Ophiocordycipitaceae</taxon>
        <taxon>Ophiocordyceps</taxon>
    </lineage>
</organism>
<gene>
    <name evidence="11" type="ORF">XA68_17494</name>
</gene>
<feature type="compositionally biased region" description="Polar residues" evidence="8">
    <location>
        <begin position="166"/>
        <end position="175"/>
    </location>
</feature>
<keyword evidence="2" id="KW-1003">Cell membrane</keyword>
<reference evidence="11 12" key="2">
    <citation type="journal article" date="2017" name="Sci. Rep.">
        <title>Ant-infecting Ophiocordyceps genomes reveal a high diversity of potential behavioral manipulation genes and a possible major role for enterotoxins.</title>
        <authorList>
            <person name="de Bekker C."/>
            <person name="Ohm R.A."/>
            <person name="Evans H.C."/>
            <person name="Brachmann A."/>
            <person name="Hughes D.P."/>
        </authorList>
    </citation>
    <scope>NUCLEOTIDE SEQUENCE [LARGE SCALE GENOMIC DNA]</scope>
    <source>
        <strain evidence="11 12">SC16a</strain>
    </source>
</reference>
<proteinExistence type="predicted"/>
<evidence type="ECO:0000313" key="11">
    <source>
        <dbReference type="EMBL" id="PFH61382.1"/>
    </source>
</evidence>
<dbReference type="OrthoDB" id="5333578at2759"/>
<feature type="region of interest" description="Disordered" evidence="8">
    <location>
        <begin position="166"/>
        <end position="185"/>
    </location>
</feature>
<evidence type="ECO:0000313" key="12">
    <source>
        <dbReference type="Proteomes" id="UP000037136"/>
    </source>
</evidence>
<evidence type="ECO:0000256" key="3">
    <source>
        <dbReference type="ARBA" id="ARBA00022622"/>
    </source>
</evidence>
<dbReference type="PANTHER" id="PTHR34992:SF2">
    <property type="entry name" value="COPPER ACQUISITION FACTOR BIM1-LIKE DOMAIN-CONTAINING PROTEIN"/>
    <property type="match status" value="1"/>
</dbReference>
<keyword evidence="3" id="KW-0336">GPI-anchor</keyword>
<dbReference type="GO" id="GO:0098552">
    <property type="term" value="C:side of membrane"/>
    <property type="evidence" value="ECO:0007669"/>
    <property type="project" value="UniProtKB-KW"/>
</dbReference>
<dbReference type="EMBL" id="LAZP02000074">
    <property type="protein sequence ID" value="PFH61382.1"/>
    <property type="molecule type" value="Genomic_DNA"/>
</dbReference>
<dbReference type="Proteomes" id="UP000037136">
    <property type="component" value="Unassembled WGS sequence"/>
</dbReference>
<dbReference type="Pfam" id="PF20238">
    <property type="entry name" value="BIM1-like_dom"/>
    <property type="match status" value="1"/>
</dbReference>
<dbReference type="InterPro" id="IPR046936">
    <property type="entry name" value="BIM1-like"/>
</dbReference>
<dbReference type="InterPro" id="IPR046530">
    <property type="entry name" value="BIM1-like_dom"/>
</dbReference>
<evidence type="ECO:0000259" key="10">
    <source>
        <dbReference type="Pfam" id="PF20238"/>
    </source>
</evidence>
<comment type="subcellular location">
    <subcellularLocation>
        <location evidence="1">Cell membrane</location>
        <topology evidence="1">Lipid-anchor</topology>
        <topology evidence="1">GPI-anchor</topology>
    </subcellularLocation>
</comment>
<feature type="signal peptide" evidence="9">
    <location>
        <begin position="1"/>
        <end position="20"/>
    </location>
</feature>
<evidence type="ECO:0000256" key="6">
    <source>
        <dbReference type="ARBA" id="ARBA00023180"/>
    </source>
</evidence>
<evidence type="ECO:0000256" key="4">
    <source>
        <dbReference type="ARBA" id="ARBA00022729"/>
    </source>
</evidence>
<evidence type="ECO:0000256" key="5">
    <source>
        <dbReference type="ARBA" id="ARBA00023136"/>
    </source>
</evidence>
<evidence type="ECO:0000256" key="8">
    <source>
        <dbReference type="SAM" id="MobiDB-lite"/>
    </source>
</evidence>
<comment type="caution">
    <text evidence="11">The sequence shown here is derived from an EMBL/GenBank/DDBJ whole genome shotgun (WGS) entry which is preliminary data.</text>
</comment>
<evidence type="ECO:0000256" key="9">
    <source>
        <dbReference type="SAM" id="SignalP"/>
    </source>
</evidence>
<keyword evidence="7" id="KW-0449">Lipoprotein</keyword>
<feature type="domain" description="Copper acquisition factor BIM1-like" evidence="10">
    <location>
        <begin position="20"/>
        <end position="158"/>
    </location>
</feature>
<keyword evidence="4 9" id="KW-0732">Signal</keyword>
<dbReference type="STRING" id="268505.A0A2A9PKE7"/>
<feature type="chain" id="PRO_5012744342" description="Copper acquisition factor BIM1-like domain-containing protein" evidence="9">
    <location>
        <begin position="21"/>
        <end position="213"/>
    </location>
</feature>
<evidence type="ECO:0000256" key="2">
    <source>
        <dbReference type="ARBA" id="ARBA00022475"/>
    </source>
</evidence>
<protein>
    <recommendedName>
        <fullName evidence="10">Copper acquisition factor BIM1-like domain-containing protein</fullName>
    </recommendedName>
</protein>
<dbReference type="GO" id="GO:0005886">
    <property type="term" value="C:plasma membrane"/>
    <property type="evidence" value="ECO:0007669"/>
    <property type="project" value="UniProtKB-SubCell"/>
</dbReference>
<keyword evidence="6" id="KW-0325">Glycoprotein</keyword>
<dbReference type="AlphaFoldDB" id="A0A2A9PKE7"/>